<dbReference type="OrthoDB" id="8970at10239"/>
<evidence type="ECO:0000313" key="1">
    <source>
        <dbReference type="EMBL" id="ANT41202.1"/>
    </source>
</evidence>
<accession>A0A1B1PAL9</accession>
<dbReference type="KEGG" id="vg:29063912"/>
<keyword evidence="2" id="KW-1185">Reference proteome</keyword>
<name>A0A1B1PAL9_9CAUD</name>
<protein>
    <submittedName>
        <fullName evidence="1">Uncharacterized protein</fullName>
    </submittedName>
</protein>
<sequence>MVTMCCKCWKYEATSMKDLLCNKCRYEEKVKRDNESDNRKEDIINKPNHYHDNGVDPISIGEKLFTKEEMNGFYKMNILKYWYRAGKKDNNSKEQDFKKYEFYRNKLEGNK</sequence>
<proteinExistence type="predicted"/>
<organism evidence="1 2">
    <name type="scientific">Bacillus phage Stitch</name>
    <dbReference type="NCBI Taxonomy" id="1874002"/>
    <lineage>
        <taxon>Viruses</taxon>
        <taxon>Duplodnaviria</taxon>
        <taxon>Heunggongvirae</taxon>
        <taxon>Uroviricota</taxon>
        <taxon>Caudoviricetes</taxon>
        <taxon>Salasmaviridae</taxon>
        <taxon>Northropvirinae</taxon>
        <taxon>Claudivirus</taxon>
        <taxon>Claudivirus stitch</taxon>
    </lineage>
</organism>
<gene>
    <name evidence="1" type="ORF">STITCH_2</name>
</gene>
<evidence type="ECO:0000313" key="2">
    <source>
        <dbReference type="Proteomes" id="UP000201988"/>
    </source>
</evidence>
<reference evidence="2" key="1">
    <citation type="submission" date="2016-05" db="EMBL/GenBank/DDBJ databases">
        <authorList>
            <person name="Brouilette A.K."/>
            <person name="Todd E.A."/>
            <person name="Brooke A."/>
            <person name="Cochran E."/>
            <person name="Alali E.A."/>
            <person name="Alhouri R.A."/>
            <person name="Bannister J.W."/>
            <person name="Churchin D.C."/>
            <person name="Colclough C.L."/>
            <person name="Gibbs D.R."/>
            <person name="Graca A.E."/>
            <person name="Helton M.C."/>
            <person name="Hoerster J.O."/>
            <person name="Irvin A.N."/>
            <person name="Johnson S."/>
            <person name="Kasprzak M.L."/>
            <person name="Marchese A.R."/>
            <person name="Minahan N.T."/>
            <person name="Sauder A.B."/>
            <person name="Straub J.C."/>
            <person name="Torres C.T."/>
            <person name="Scott C.M."/>
            <person name="Temple L.M."/>
        </authorList>
    </citation>
    <scope>NUCLEOTIDE SEQUENCE [LARGE SCALE GENOMIC DNA]</scope>
</reference>
<dbReference type="Pfam" id="PF11753">
    <property type="entry name" value="DUF3310"/>
    <property type="match status" value="1"/>
</dbReference>
<dbReference type="InterPro" id="IPR021739">
    <property type="entry name" value="SaV-like"/>
</dbReference>
<dbReference type="RefSeq" id="YP_009281714.1">
    <property type="nucleotide sequence ID" value="NC_031032.1"/>
</dbReference>
<dbReference type="EMBL" id="KX349901">
    <property type="protein sequence ID" value="ANT41202.1"/>
    <property type="molecule type" value="Genomic_DNA"/>
</dbReference>
<dbReference type="Proteomes" id="UP000201988">
    <property type="component" value="Segment"/>
</dbReference>
<dbReference type="GeneID" id="29063912"/>